<dbReference type="AlphaFoldDB" id="A0A8X6HI94"/>
<dbReference type="EMBL" id="BMAO01018330">
    <property type="protein sequence ID" value="GFR22700.1"/>
    <property type="molecule type" value="Genomic_DNA"/>
</dbReference>
<sequence>MWTLKEIILVKLAAGFIKDSATRRTMFCYGEKIWNAVLRERTSDFNIPITLQEDIIALIKPIKSEVLNWMEDHFEIFTWEMSLNSQEFLLDFCFNPNGTVNRVKTADLFIHSKEFDVQTRFVVACQYWTKSEVLAFFKNLHESAREHILHKYSTSNENLNKYEKNVAEWLFCYRNGHIDESRVGALHIITGLTLLFRVDFWIIYHRRNVYIF</sequence>
<dbReference type="OrthoDB" id="6414224at2759"/>
<organism evidence="1 2">
    <name type="scientific">Trichonephila clavata</name>
    <name type="common">Joro spider</name>
    <name type="synonym">Nephila clavata</name>
    <dbReference type="NCBI Taxonomy" id="2740835"/>
    <lineage>
        <taxon>Eukaryota</taxon>
        <taxon>Metazoa</taxon>
        <taxon>Ecdysozoa</taxon>
        <taxon>Arthropoda</taxon>
        <taxon>Chelicerata</taxon>
        <taxon>Arachnida</taxon>
        <taxon>Araneae</taxon>
        <taxon>Araneomorphae</taxon>
        <taxon>Entelegynae</taxon>
        <taxon>Araneoidea</taxon>
        <taxon>Nephilidae</taxon>
        <taxon>Trichonephila</taxon>
    </lineage>
</organism>
<gene>
    <name evidence="1" type="primary">NCL1_45509</name>
    <name evidence="1" type="ORF">TNCT_352301</name>
</gene>
<evidence type="ECO:0000313" key="1">
    <source>
        <dbReference type="EMBL" id="GFR22700.1"/>
    </source>
</evidence>
<name>A0A8X6HI94_TRICU</name>
<keyword evidence="2" id="KW-1185">Reference proteome</keyword>
<reference evidence="1" key="1">
    <citation type="submission" date="2020-07" db="EMBL/GenBank/DDBJ databases">
        <title>Multicomponent nature underlies the extraordinary mechanical properties of spider dragline silk.</title>
        <authorList>
            <person name="Kono N."/>
            <person name="Nakamura H."/>
            <person name="Mori M."/>
            <person name="Yoshida Y."/>
            <person name="Ohtoshi R."/>
            <person name="Malay A.D."/>
            <person name="Moran D.A.P."/>
            <person name="Tomita M."/>
            <person name="Numata K."/>
            <person name="Arakawa K."/>
        </authorList>
    </citation>
    <scope>NUCLEOTIDE SEQUENCE</scope>
</reference>
<proteinExistence type="predicted"/>
<dbReference type="Proteomes" id="UP000887116">
    <property type="component" value="Unassembled WGS sequence"/>
</dbReference>
<evidence type="ECO:0000313" key="2">
    <source>
        <dbReference type="Proteomes" id="UP000887116"/>
    </source>
</evidence>
<protein>
    <submittedName>
        <fullName evidence="1">Uncharacterized protein</fullName>
    </submittedName>
</protein>
<comment type="caution">
    <text evidence="1">The sequence shown here is derived from an EMBL/GenBank/DDBJ whole genome shotgun (WGS) entry which is preliminary data.</text>
</comment>
<accession>A0A8X6HI94</accession>